<organism evidence="11 12">
    <name type="scientific">Microterricola gilva</name>
    <dbReference type="NCBI Taxonomy" id="393267"/>
    <lineage>
        <taxon>Bacteria</taxon>
        <taxon>Bacillati</taxon>
        <taxon>Actinomycetota</taxon>
        <taxon>Actinomycetes</taxon>
        <taxon>Micrococcales</taxon>
        <taxon>Microbacteriaceae</taxon>
        <taxon>Microterricola</taxon>
    </lineage>
</organism>
<evidence type="ECO:0000256" key="7">
    <source>
        <dbReference type="ARBA" id="ARBA00022833"/>
    </source>
</evidence>
<dbReference type="PRINTS" id="PR00932">
    <property type="entry name" value="AMINO1PTASE"/>
</dbReference>
<dbReference type="GO" id="GO:0005737">
    <property type="term" value="C:cytoplasm"/>
    <property type="evidence" value="ECO:0007669"/>
    <property type="project" value="UniProtKB-ARBA"/>
</dbReference>
<accession>A0A4Q8APB4</accession>
<keyword evidence="4 9" id="KW-0645">Protease</keyword>
<dbReference type="SUPFAM" id="SSF101821">
    <property type="entry name" value="Aminopeptidase/glucanase lid domain"/>
    <property type="match status" value="1"/>
</dbReference>
<dbReference type="Gene3D" id="2.30.250.10">
    <property type="entry name" value="Aminopeptidase i, Domain 2"/>
    <property type="match status" value="1"/>
</dbReference>
<dbReference type="GO" id="GO:0008237">
    <property type="term" value="F:metallopeptidase activity"/>
    <property type="evidence" value="ECO:0007669"/>
    <property type="project" value="UniProtKB-KW"/>
</dbReference>
<dbReference type="InterPro" id="IPR023358">
    <property type="entry name" value="Peptidase_M18_dom2"/>
</dbReference>
<comment type="caution">
    <text evidence="11">The sequence shown here is derived from an EMBL/GenBank/DDBJ whole genome shotgun (WGS) entry which is preliminary data.</text>
</comment>
<reference evidence="11 12" key="1">
    <citation type="submission" date="2019-02" db="EMBL/GenBank/DDBJ databases">
        <title>Sequencing the genomes of 1000 actinobacteria strains.</title>
        <authorList>
            <person name="Klenk H.-P."/>
        </authorList>
    </citation>
    <scope>NUCLEOTIDE SEQUENCE [LARGE SCALE GENOMIC DNA]</scope>
    <source>
        <strain evidence="11 12">DSM 18319</strain>
    </source>
</reference>
<dbReference type="Proteomes" id="UP000291483">
    <property type="component" value="Unassembled WGS sequence"/>
</dbReference>
<dbReference type="EMBL" id="SHLC01000001">
    <property type="protein sequence ID" value="RZU66001.1"/>
    <property type="molecule type" value="Genomic_DNA"/>
</dbReference>
<evidence type="ECO:0000256" key="4">
    <source>
        <dbReference type="ARBA" id="ARBA00022670"/>
    </source>
</evidence>
<keyword evidence="7 9" id="KW-0862">Zinc</keyword>
<keyword evidence="3 9" id="KW-0031">Aminopeptidase</keyword>
<evidence type="ECO:0000256" key="3">
    <source>
        <dbReference type="ARBA" id="ARBA00022438"/>
    </source>
</evidence>
<dbReference type="NCBIfam" id="NF002759">
    <property type="entry name" value="PRK02813.1"/>
    <property type="match status" value="1"/>
</dbReference>
<evidence type="ECO:0000313" key="12">
    <source>
        <dbReference type="Proteomes" id="UP000291483"/>
    </source>
</evidence>
<evidence type="ECO:0000256" key="6">
    <source>
        <dbReference type="ARBA" id="ARBA00022801"/>
    </source>
</evidence>
<evidence type="ECO:0000313" key="11">
    <source>
        <dbReference type="EMBL" id="RZU66001.1"/>
    </source>
</evidence>
<dbReference type="CDD" id="cd05658">
    <property type="entry name" value="M18_DAP"/>
    <property type="match status" value="1"/>
</dbReference>
<dbReference type="GO" id="GO:0008270">
    <property type="term" value="F:zinc ion binding"/>
    <property type="evidence" value="ECO:0007669"/>
    <property type="project" value="InterPro"/>
</dbReference>
<proteinExistence type="inferred from homology"/>
<dbReference type="PANTHER" id="PTHR28570:SF3">
    <property type="entry name" value="ASPARTYL AMINOPEPTIDASE"/>
    <property type="match status" value="1"/>
</dbReference>
<dbReference type="GO" id="GO:0006508">
    <property type="term" value="P:proteolysis"/>
    <property type="evidence" value="ECO:0007669"/>
    <property type="project" value="UniProtKB-KW"/>
</dbReference>
<dbReference type="Pfam" id="PF02127">
    <property type="entry name" value="Peptidase_M18"/>
    <property type="match status" value="1"/>
</dbReference>
<keyword evidence="5 9" id="KW-0479">Metal-binding</keyword>
<evidence type="ECO:0000256" key="2">
    <source>
        <dbReference type="ARBA" id="ARBA00008290"/>
    </source>
</evidence>
<comment type="cofactor">
    <cofactor evidence="1 10">
        <name>Zn(2+)</name>
        <dbReference type="ChEBI" id="CHEBI:29105"/>
    </cofactor>
</comment>
<keyword evidence="8 9" id="KW-0482">Metalloprotease</keyword>
<protein>
    <recommendedName>
        <fullName evidence="10">M18 family aminopeptidase</fullName>
        <ecNumber evidence="10">3.4.11.-</ecNumber>
    </recommendedName>
</protein>
<keyword evidence="6 9" id="KW-0378">Hydrolase</keyword>
<dbReference type="InterPro" id="IPR001948">
    <property type="entry name" value="Peptidase_M18"/>
</dbReference>
<dbReference type="SUPFAM" id="SSF53187">
    <property type="entry name" value="Zn-dependent exopeptidases"/>
    <property type="match status" value="1"/>
</dbReference>
<dbReference type="AlphaFoldDB" id="A0A4Q8APB4"/>
<dbReference type="EC" id="3.4.11.-" evidence="10"/>
<dbReference type="PANTHER" id="PTHR28570">
    <property type="entry name" value="ASPARTYL AMINOPEPTIDASE"/>
    <property type="match status" value="1"/>
</dbReference>
<evidence type="ECO:0000256" key="10">
    <source>
        <dbReference type="RuleBase" id="RU004387"/>
    </source>
</evidence>
<sequence length="458" mass="47749">MSLEVSAEVYTTAYIEDFARFIQASPSSYHAAAELARRLEEAGFTGLDEGADWSEIGAADGAEALGRYFVVRDGAVIAWVQPAASGPTTPFRILGAHTDSPGFKLKPKPTTGAHGWLQAGVEVYGGPLLNSWLDRELELAGRLVTRDGREHLVRTGPFLRIPQLAIHLDRGVNDGLALDKQRHTQPVWGVGDASQADLLEHLAGIAGVKAADVAGYDILTADTAAPARFGLDGALFASGRMDNLSSVYAALVALIDVASRGAVPESEGSAPTGGRGRGAAASHISVLAAFDHEELGSETRSGACGPFLADVLARIGEGLGASQGQQLQAFAGSWCVSADAGHAVHPNYPERHDPVVRPLAGAGPLLKINANQRYATDAAGAALWVRACAAAEVPFQEFVSNNTVPCGSTIGPLTATRLGIRTVDVGVPLLSMHSARELVHVDDAIALSRAITAFLHGA</sequence>
<evidence type="ECO:0000256" key="5">
    <source>
        <dbReference type="ARBA" id="ARBA00022723"/>
    </source>
</evidence>
<evidence type="ECO:0000256" key="8">
    <source>
        <dbReference type="ARBA" id="ARBA00023049"/>
    </source>
</evidence>
<comment type="similarity">
    <text evidence="2 9">Belongs to the peptidase M18 family.</text>
</comment>
<dbReference type="RefSeq" id="WP_130506258.1">
    <property type="nucleotide sequence ID" value="NZ_SHLC01000001.1"/>
</dbReference>
<dbReference type="Gene3D" id="3.40.630.10">
    <property type="entry name" value="Zn peptidases"/>
    <property type="match status" value="1"/>
</dbReference>
<gene>
    <name evidence="11" type="ORF">EV379_2346</name>
</gene>
<dbReference type="GO" id="GO:0004177">
    <property type="term" value="F:aminopeptidase activity"/>
    <property type="evidence" value="ECO:0007669"/>
    <property type="project" value="UniProtKB-KW"/>
</dbReference>
<keyword evidence="12" id="KW-1185">Reference proteome</keyword>
<dbReference type="OrthoDB" id="5288740at2"/>
<evidence type="ECO:0000256" key="1">
    <source>
        <dbReference type="ARBA" id="ARBA00001947"/>
    </source>
</evidence>
<name>A0A4Q8APB4_9MICO</name>
<evidence type="ECO:0000256" key="9">
    <source>
        <dbReference type="RuleBase" id="RU004386"/>
    </source>
</evidence>